<dbReference type="OrthoDB" id="129277at2759"/>
<feature type="region of interest" description="Disordered" evidence="1">
    <location>
        <begin position="1"/>
        <end position="25"/>
    </location>
</feature>
<protein>
    <submittedName>
        <fullName evidence="2">Unnamed protein product</fullName>
    </submittedName>
</protein>
<sequence length="178" mass="19518">MRAPDSAEEPPSGKPRKKDLPRENAPEELDRIISRMKLAQHLKQNPVLKFLQVELLSGHTGPVAVPDVKSSTKMRHVVNALFTLLRDAGYALGAFEIKRVCDWDVEVWEQAITGMMDPLDVLVRVVKQATKPATSPHADTEGRDRPGAGRKRPTADDERAAADNGSAARATCCHLPVV</sequence>
<dbReference type="AlphaFoldDB" id="A0A9W6YMW0"/>
<evidence type="ECO:0000313" key="3">
    <source>
        <dbReference type="Proteomes" id="UP001165121"/>
    </source>
</evidence>
<proteinExistence type="predicted"/>
<dbReference type="EMBL" id="BSXT01018997">
    <property type="protein sequence ID" value="GMG17309.1"/>
    <property type="molecule type" value="Genomic_DNA"/>
</dbReference>
<comment type="caution">
    <text evidence="2">The sequence shown here is derived from an EMBL/GenBank/DDBJ whole genome shotgun (WGS) entry which is preliminary data.</text>
</comment>
<gene>
    <name evidence="2" type="ORF">Pfra01_003010400</name>
</gene>
<feature type="compositionally biased region" description="Basic and acidic residues" evidence="1">
    <location>
        <begin position="138"/>
        <end position="161"/>
    </location>
</feature>
<organism evidence="2 3">
    <name type="scientific">Phytophthora fragariaefolia</name>
    <dbReference type="NCBI Taxonomy" id="1490495"/>
    <lineage>
        <taxon>Eukaryota</taxon>
        <taxon>Sar</taxon>
        <taxon>Stramenopiles</taxon>
        <taxon>Oomycota</taxon>
        <taxon>Peronosporomycetes</taxon>
        <taxon>Peronosporales</taxon>
        <taxon>Peronosporaceae</taxon>
        <taxon>Phytophthora</taxon>
    </lineage>
</organism>
<accession>A0A9W6YMW0</accession>
<feature type="region of interest" description="Disordered" evidence="1">
    <location>
        <begin position="130"/>
        <end position="167"/>
    </location>
</feature>
<dbReference type="Proteomes" id="UP001165121">
    <property type="component" value="Unassembled WGS sequence"/>
</dbReference>
<reference evidence="2" key="1">
    <citation type="submission" date="2023-04" db="EMBL/GenBank/DDBJ databases">
        <title>Phytophthora fragariaefolia NBRC 109709.</title>
        <authorList>
            <person name="Ichikawa N."/>
            <person name="Sato H."/>
            <person name="Tonouchi N."/>
        </authorList>
    </citation>
    <scope>NUCLEOTIDE SEQUENCE</scope>
    <source>
        <strain evidence="2">NBRC 109709</strain>
    </source>
</reference>
<evidence type="ECO:0000256" key="1">
    <source>
        <dbReference type="SAM" id="MobiDB-lite"/>
    </source>
</evidence>
<keyword evidence="3" id="KW-1185">Reference proteome</keyword>
<name>A0A9W6YMW0_9STRA</name>
<evidence type="ECO:0000313" key="2">
    <source>
        <dbReference type="EMBL" id="GMG17309.1"/>
    </source>
</evidence>